<proteinExistence type="inferred from homology"/>
<keyword evidence="4" id="KW-0804">Transcription</keyword>
<dbReference type="PANTHER" id="PTHR43133:SF63">
    <property type="entry name" value="RNA POLYMERASE SIGMA FACTOR FECI-RELATED"/>
    <property type="match status" value="1"/>
</dbReference>
<dbReference type="Gene3D" id="1.10.10.10">
    <property type="entry name" value="Winged helix-like DNA-binding domain superfamily/Winged helix DNA-binding domain"/>
    <property type="match status" value="1"/>
</dbReference>
<dbReference type="KEGG" id="hgn:E6W36_01860"/>
<keyword evidence="2" id="KW-0805">Transcription regulation</keyword>
<dbReference type="InterPro" id="IPR014284">
    <property type="entry name" value="RNA_pol_sigma-70_dom"/>
</dbReference>
<dbReference type="Pfam" id="PF08281">
    <property type="entry name" value="Sigma70_r4_2"/>
    <property type="match status" value="1"/>
</dbReference>
<dbReference type="PANTHER" id="PTHR43133">
    <property type="entry name" value="RNA POLYMERASE ECF-TYPE SIGMA FACTO"/>
    <property type="match status" value="1"/>
</dbReference>
<dbReference type="InterPro" id="IPR013249">
    <property type="entry name" value="RNA_pol_sigma70_r4_t2"/>
</dbReference>
<dbReference type="AlphaFoldDB" id="A0A4D7C6Y7"/>
<dbReference type="EMBL" id="CP039704">
    <property type="protein sequence ID" value="QCI78808.1"/>
    <property type="molecule type" value="Genomic_DNA"/>
</dbReference>
<evidence type="ECO:0000256" key="1">
    <source>
        <dbReference type="ARBA" id="ARBA00010641"/>
    </source>
</evidence>
<dbReference type="GO" id="GO:0006352">
    <property type="term" value="P:DNA-templated transcription initiation"/>
    <property type="evidence" value="ECO:0007669"/>
    <property type="project" value="InterPro"/>
</dbReference>
<evidence type="ECO:0000313" key="7">
    <source>
        <dbReference type="EMBL" id="QCI78808.1"/>
    </source>
</evidence>
<dbReference type="InterPro" id="IPR013324">
    <property type="entry name" value="RNA_pol_sigma_r3/r4-like"/>
</dbReference>
<dbReference type="NCBIfam" id="TIGR02937">
    <property type="entry name" value="sigma70-ECF"/>
    <property type="match status" value="1"/>
</dbReference>
<name>A0A4D7C6Y7_9SPHN</name>
<dbReference type="InterPro" id="IPR039425">
    <property type="entry name" value="RNA_pol_sigma-70-like"/>
</dbReference>
<dbReference type="GO" id="GO:0003677">
    <property type="term" value="F:DNA binding"/>
    <property type="evidence" value="ECO:0007669"/>
    <property type="project" value="InterPro"/>
</dbReference>
<keyword evidence="3" id="KW-0731">Sigma factor</keyword>
<organism evidence="7 8">
    <name type="scientific">Hankyongella ginsenosidimutans</name>
    <dbReference type="NCBI Taxonomy" id="1763828"/>
    <lineage>
        <taxon>Bacteria</taxon>
        <taxon>Pseudomonadati</taxon>
        <taxon>Pseudomonadota</taxon>
        <taxon>Alphaproteobacteria</taxon>
        <taxon>Sphingomonadales</taxon>
        <taxon>Sphingomonadaceae</taxon>
        <taxon>Hankyongella</taxon>
    </lineage>
</organism>
<feature type="domain" description="RNA polymerase sigma factor 70 region 4 type 2" evidence="6">
    <location>
        <begin position="93"/>
        <end position="145"/>
    </location>
</feature>
<evidence type="ECO:0000256" key="4">
    <source>
        <dbReference type="ARBA" id="ARBA00023163"/>
    </source>
</evidence>
<dbReference type="GO" id="GO:0016987">
    <property type="term" value="F:sigma factor activity"/>
    <property type="evidence" value="ECO:0007669"/>
    <property type="project" value="UniProtKB-KW"/>
</dbReference>
<dbReference type="SUPFAM" id="SSF88946">
    <property type="entry name" value="Sigma2 domain of RNA polymerase sigma factors"/>
    <property type="match status" value="1"/>
</dbReference>
<dbReference type="InterPro" id="IPR013325">
    <property type="entry name" value="RNA_pol_sigma_r2"/>
</dbReference>
<dbReference type="Pfam" id="PF04542">
    <property type="entry name" value="Sigma70_r2"/>
    <property type="match status" value="1"/>
</dbReference>
<sequence length="152" mass="17175">MPKLLRFFARRGVRDEAEDLANDSFVRFMAAPAVQEERVENTEAYLREIAKNVLRNRARAAFHRSIVAFDLDPETTADGTDPTALLEARDMLERLDSSLAKLPAKTRSIFMAHRLEGATYADLAKTHGLSVKGIDWHMTKAIAHLHRFAGKR</sequence>
<feature type="domain" description="RNA polymerase sigma-70 region 2" evidence="5">
    <location>
        <begin position="4"/>
        <end position="60"/>
    </location>
</feature>
<evidence type="ECO:0000256" key="2">
    <source>
        <dbReference type="ARBA" id="ARBA00023015"/>
    </source>
</evidence>
<dbReference type="Gene3D" id="1.10.1740.10">
    <property type="match status" value="1"/>
</dbReference>
<evidence type="ECO:0000259" key="6">
    <source>
        <dbReference type="Pfam" id="PF08281"/>
    </source>
</evidence>
<evidence type="ECO:0000313" key="8">
    <source>
        <dbReference type="Proteomes" id="UP000298714"/>
    </source>
</evidence>
<dbReference type="SUPFAM" id="SSF88659">
    <property type="entry name" value="Sigma3 and sigma4 domains of RNA polymerase sigma factors"/>
    <property type="match status" value="1"/>
</dbReference>
<keyword evidence="8" id="KW-1185">Reference proteome</keyword>
<accession>A0A4D7C6Y7</accession>
<dbReference type="InterPro" id="IPR036388">
    <property type="entry name" value="WH-like_DNA-bd_sf"/>
</dbReference>
<dbReference type="InterPro" id="IPR007627">
    <property type="entry name" value="RNA_pol_sigma70_r2"/>
</dbReference>
<dbReference type="Proteomes" id="UP000298714">
    <property type="component" value="Chromosome"/>
</dbReference>
<evidence type="ECO:0000259" key="5">
    <source>
        <dbReference type="Pfam" id="PF04542"/>
    </source>
</evidence>
<gene>
    <name evidence="7" type="ORF">E6W36_01860</name>
</gene>
<evidence type="ECO:0000256" key="3">
    <source>
        <dbReference type="ARBA" id="ARBA00023082"/>
    </source>
</evidence>
<reference evidence="8" key="1">
    <citation type="submission" date="2019-04" db="EMBL/GenBank/DDBJ databases">
        <title>Complete genome sequence of Sphingomonas sp. W1-2-3.</title>
        <authorList>
            <person name="Im W.T."/>
        </authorList>
    </citation>
    <scope>NUCLEOTIDE SEQUENCE [LARGE SCALE GENOMIC DNA]</scope>
    <source>
        <strain evidence="8">W1-2-3</strain>
    </source>
</reference>
<protein>
    <submittedName>
        <fullName evidence="7">Sigma-70 family RNA polymerase sigma factor</fullName>
    </submittedName>
</protein>
<comment type="similarity">
    <text evidence="1">Belongs to the sigma-70 factor family. ECF subfamily.</text>
</comment>